<evidence type="ECO:0000313" key="2">
    <source>
        <dbReference type="Proteomes" id="UP000034982"/>
    </source>
</evidence>
<dbReference type="Proteomes" id="UP000034982">
    <property type="component" value="Unassembled WGS sequence"/>
</dbReference>
<organism evidence="1 2">
    <name type="scientific">Tannerella sp. oral taxon BU063 isolate Cell 1/3</name>
    <dbReference type="NCBI Taxonomy" id="1411022"/>
    <lineage>
        <taxon>Bacteria</taxon>
        <taxon>Pseudomonadati</taxon>
        <taxon>Bacteroidota</taxon>
        <taxon>Bacteroidia</taxon>
        <taxon>Bacteroidales</taxon>
        <taxon>Tannerellaceae</taxon>
        <taxon>Tannerella</taxon>
    </lineage>
</organism>
<proteinExistence type="predicted"/>
<sequence>MSKAQLKKCFKSMPKEELIEVILGLYDARKEA</sequence>
<evidence type="ECO:0000313" key="1">
    <source>
        <dbReference type="EMBL" id="ETK09536.1"/>
    </source>
</evidence>
<accession>W2CSN3</accession>
<dbReference type="EMBL" id="AYYE01000806">
    <property type="protein sequence ID" value="ETK09536.1"/>
    <property type="molecule type" value="Genomic_DNA"/>
</dbReference>
<reference evidence="1 2" key="1">
    <citation type="submission" date="2013-11" db="EMBL/GenBank/DDBJ databases">
        <title>Single cell genomics of uncultured Tannerella BU063 (oral taxon 286).</title>
        <authorList>
            <person name="Beall C.J."/>
            <person name="Campbell A.G."/>
            <person name="Griffen A.L."/>
            <person name="Podar M."/>
            <person name="Leys E.J."/>
        </authorList>
    </citation>
    <scope>NUCLEOTIDE SEQUENCE [LARGE SCALE GENOMIC DNA]</scope>
    <source>
        <strain evidence="1">Cell 1/3</strain>
    </source>
</reference>
<dbReference type="AlphaFoldDB" id="W2CSN3"/>
<gene>
    <name evidence="1" type="ORF">T230_04685</name>
</gene>
<comment type="caution">
    <text evidence="1">The sequence shown here is derived from an EMBL/GenBank/DDBJ whole genome shotgun (WGS) entry which is preliminary data.</text>
</comment>
<protein>
    <submittedName>
        <fullName evidence="1">Uncharacterized protein</fullName>
    </submittedName>
</protein>
<name>W2CSN3_9BACT</name>